<dbReference type="SUPFAM" id="SSF55120">
    <property type="entry name" value="Pseudouridine synthase"/>
    <property type="match status" value="1"/>
</dbReference>
<evidence type="ECO:0000313" key="7">
    <source>
        <dbReference type="Proteomes" id="UP000830167"/>
    </source>
</evidence>
<dbReference type="EC" id="5.4.99.-" evidence="4"/>
<dbReference type="InterPro" id="IPR020103">
    <property type="entry name" value="PsdUridine_synth_cat_dom_sf"/>
</dbReference>
<evidence type="ECO:0000259" key="5">
    <source>
        <dbReference type="SMART" id="SM00363"/>
    </source>
</evidence>
<evidence type="ECO:0000256" key="3">
    <source>
        <dbReference type="PROSITE-ProRule" id="PRU00182"/>
    </source>
</evidence>
<organism evidence="6 7">
    <name type="scientific">Fodinisporobacter ferrooxydans</name>
    <dbReference type="NCBI Taxonomy" id="2901836"/>
    <lineage>
        <taxon>Bacteria</taxon>
        <taxon>Bacillati</taxon>
        <taxon>Bacillota</taxon>
        <taxon>Bacilli</taxon>
        <taxon>Bacillales</taxon>
        <taxon>Alicyclobacillaceae</taxon>
        <taxon>Fodinisporobacter</taxon>
    </lineage>
</organism>
<dbReference type="CDD" id="cd00165">
    <property type="entry name" value="S4"/>
    <property type="match status" value="1"/>
</dbReference>
<dbReference type="PROSITE" id="PS01149">
    <property type="entry name" value="PSI_RSU"/>
    <property type="match status" value="1"/>
</dbReference>
<protein>
    <recommendedName>
        <fullName evidence="4">Pseudouridine synthase</fullName>
        <ecNumber evidence="4">5.4.99.-</ecNumber>
    </recommendedName>
</protein>
<dbReference type="PANTHER" id="PTHR47683">
    <property type="entry name" value="PSEUDOURIDINE SYNTHASE FAMILY PROTEIN-RELATED"/>
    <property type="match status" value="1"/>
</dbReference>
<gene>
    <name evidence="6" type="ORF">LSG31_18655</name>
</gene>
<dbReference type="SMART" id="SM00363">
    <property type="entry name" value="S4"/>
    <property type="match status" value="1"/>
</dbReference>
<proteinExistence type="inferred from homology"/>
<dbReference type="CDD" id="cd02870">
    <property type="entry name" value="PseudoU_synth_RsuA_like"/>
    <property type="match status" value="1"/>
</dbReference>
<dbReference type="PANTHER" id="PTHR47683:SF2">
    <property type="entry name" value="RNA-BINDING S4 DOMAIN-CONTAINING PROTEIN"/>
    <property type="match status" value="1"/>
</dbReference>
<dbReference type="SUPFAM" id="SSF55174">
    <property type="entry name" value="Alpha-L RNA-binding motif"/>
    <property type="match status" value="1"/>
</dbReference>
<accession>A0ABY4CQZ7</accession>
<dbReference type="InterPro" id="IPR018496">
    <property type="entry name" value="PsdUridine_synth_RsuA/RluB_CS"/>
</dbReference>
<reference evidence="6" key="1">
    <citation type="submission" date="2021-12" db="EMBL/GenBank/DDBJ databases">
        <title>Alicyclobacillaceae gen. nov., sp. nov., isolated from chalcocite enrichment system.</title>
        <authorList>
            <person name="Jiang Z."/>
        </authorList>
    </citation>
    <scope>NUCLEOTIDE SEQUENCE</scope>
    <source>
        <strain evidence="6">MYW30-H2</strain>
    </source>
</reference>
<dbReference type="Pfam" id="PF00849">
    <property type="entry name" value="PseudoU_synth_2"/>
    <property type="match status" value="1"/>
</dbReference>
<comment type="similarity">
    <text evidence="1 4">Belongs to the pseudouridine synthase RsuA family.</text>
</comment>
<keyword evidence="7" id="KW-1185">Reference proteome</keyword>
<dbReference type="Pfam" id="PF01479">
    <property type="entry name" value="S4"/>
    <property type="match status" value="1"/>
</dbReference>
<dbReference type="InterPro" id="IPR002942">
    <property type="entry name" value="S4_RNA-bd"/>
</dbReference>
<evidence type="ECO:0000313" key="6">
    <source>
        <dbReference type="EMBL" id="UOF92922.1"/>
    </source>
</evidence>
<evidence type="ECO:0000256" key="2">
    <source>
        <dbReference type="ARBA" id="ARBA00023235"/>
    </source>
</evidence>
<dbReference type="Proteomes" id="UP000830167">
    <property type="component" value="Chromosome"/>
</dbReference>
<dbReference type="Gene3D" id="3.30.70.1560">
    <property type="entry name" value="Alpha-L RNA-binding motif"/>
    <property type="match status" value="1"/>
</dbReference>
<dbReference type="InterPro" id="IPR000748">
    <property type="entry name" value="PsdUridine_synth_RsuA/RluB/E/F"/>
</dbReference>
<keyword evidence="2 4" id="KW-0413">Isomerase</keyword>
<dbReference type="EMBL" id="CP089291">
    <property type="protein sequence ID" value="UOF92922.1"/>
    <property type="molecule type" value="Genomic_DNA"/>
</dbReference>
<evidence type="ECO:0000256" key="1">
    <source>
        <dbReference type="ARBA" id="ARBA00008348"/>
    </source>
</evidence>
<dbReference type="InterPro" id="IPR050343">
    <property type="entry name" value="RsuA_PseudoU_synthase"/>
</dbReference>
<dbReference type="InterPro" id="IPR036986">
    <property type="entry name" value="S4_RNA-bd_sf"/>
</dbReference>
<name>A0ABY4CQZ7_9BACL</name>
<dbReference type="Gene3D" id="3.30.70.580">
    <property type="entry name" value="Pseudouridine synthase I, catalytic domain, N-terminal subdomain"/>
    <property type="match status" value="1"/>
</dbReference>
<sequence>MAQAGIASRRKCEEMILQGNVRVNGQIVRELGTKVNIATDQILVQGQPLQKQGYACVLLNKPTGYITTAMDTHNRPTVMDLVKSVPVRIYPVGRLDLDTSGLLLLTNDGELTNRLIHPRYHVEKTYRVKAKGLIPESGLERLESGVPLDDGITAPARLEHVQYGKNWTVLHLTIHEGRNRQVRRMLETIGHPVLELERIQMGPLTLAGVARGQFRHLTKQELQSLYELVSL</sequence>
<dbReference type="InterPro" id="IPR006145">
    <property type="entry name" value="PsdUridine_synth_RsuA/RluA"/>
</dbReference>
<dbReference type="InterPro" id="IPR042092">
    <property type="entry name" value="PsdUridine_s_RsuA/RluB/E/F_cat"/>
</dbReference>
<dbReference type="PROSITE" id="PS50889">
    <property type="entry name" value="S4"/>
    <property type="match status" value="1"/>
</dbReference>
<dbReference type="InterPro" id="IPR020094">
    <property type="entry name" value="TruA/RsuA/RluB/E/F_N"/>
</dbReference>
<keyword evidence="3" id="KW-0694">RNA-binding</keyword>
<dbReference type="NCBIfam" id="TIGR00093">
    <property type="entry name" value="pseudouridine synthase"/>
    <property type="match status" value="1"/>
</dbReference>
<feature type="domain" description="RNA-binding S4" evidence="5">
    <location>
        <begin position="1"/>
        <end position="63"/>
    </location>
</feature>
<evidence type="ECO:0000256" key="4">
    <source>
        <dbReference type="RuleBase" id="RU003887"/>
    </source>
</evidence>
<dbReference type="Gene3D" id="3.10.290.10">
    <property type="entry name" value="RNA-binding S4 domain"/>
    <property type="match status" value="1"/>
</dbReference>